<gene>
    <name evidence="2" type="ORF">P8634_08245</name>
</gene>
<feature type="transmembrane region" description="Helical" evidence="1">
    <location>
        <begin position="225"/>
        <end position="245"/>
    </location>
</feature>
<accession>A0AAJ6A0I2</accession>
<proteinExistence type="predicted"/>
<organism evidence="2 3">
    <name type="scientific">Limosilactobacillus fermentum</name>
    <name type="common">Lactobacillus fermentum</name>
    <dbReference type="NCBI Taxonomy" id="1613"/>
    <lineage>
        <taxon>Bacteria</taxon>
        <taxon>Bacillati</taxon>
        <taxon>Bacillota</taxon>
        <taxon>Bacilli</taxon>
        <taxon>Lactobacillales</taxon>
        <taxon>Lactobacillaceae</taxon>
        <taxon>Limosilactobacillus</taxon>
    </lineage>
</organism>
<feature type="transmembrane region" description="Helical" evidence="1">
    <location>
        <begin position="344"/>
        <end position="362"/>
    </location>
</feature>
<protein>
    <recommendedName>
        <fullName evidence="4">Membrane protein 6-pyruvoyl-tetrahydropterin synthase-related domain-containing protein</fullName>
    </recommendedName>
</protein>
<dbReference type="Proteomes" id="UP001218104">
    <property type="component" value="Chromosome"/>
</dbReference>
<feature type="transmembrane region" description="Helical" evidence="1">
    <location>
        <begin position="306"/>
        <end position="324"/>
    </location>
</feature>
<feature type="transmembrane region" description="Helical" evidence="1">
    <location>
        <begin position="551"/>
        <end position="573"/>
    </location>
</feature>
<evidence type="ECO:0008006" key="4">
    <source>
        <dbReference type="Google" id="ProtNLM"/>
    </source>
</evidence>
<dbReference type="RefSeq" id="WP_278319007.1">
    <property type="nucleotide sequence ID" value="NZ_CP053314.1"/>
</dbReference>
<feature type="transmembrane region" description="Helical" evidence="1">
    <location>
        <begin position="151"/>
        <end position="172"/>
    </location>
</feature>
<dbReference type="AlphaFoldDB" id="A0AAJ6A0I2"/>
<evidence type="ECO:0000313" key="2">
    <source>
        <dbReference type="EMBL" id="WFR88758.1"/>
    </source>
</evidence>
<dbReference type="EMBL" id="CP121468">
    <property type="protein sequence ID" value="WFR88758.1"/>
    <property type="molecule type" value="Genomic_DNA"/>
</dbReference>
<evidence type="ECO:0000256" key="1">
    <source>
        <dbReference type="SAM" id="Phobius"/>
    </source>
</evidence>
<sequence>MYREIESSKKWDGLVILIFLIITFTITYPLWNSHQVFVANDWSFHASRVEEIYQNLKSGHLFTYIATHTFQKTGVANFLFYPTIFLYPWAIFRFLFSPVTAFYAWFSLFNLITLLLTYYCAKKVTGSPIKAIVAAICYVEMPYHLLVGEGIFGAFLAWTFIPLVMLGGYQLFFTDKMNWQPLAIGLALVSYCHILSVILCIEILSFLFLISLFQGKWKNRERILALLKSIIVCICLTLVIVAPFISDYIGHNIVSTNVGINFSMVTSLENVIFNSFNKYYSQNVGILLILSALTGFATSSNKLYRGAWFIGIILLVVTSTLFPWETIQKLVPILGVIQFPFRYITYAGIFLALVVGDAIGEAVEKKQVNNAKRLSIFIAIAVVAVVYPLSALQNHHWWNNSSLDQITLKAAGTVPGTQSGYKLSNSNYHELFSHGVVYGGEDYYPSQARGNNYADFNLAVEVPKTRSIVDGITYADGKVIKATRISGANKLTYKLKNVKGKTINLPFLVYKNTYLEVGGKPANYQVSKRGTIEFKATSNQVVATVGYKATILMKIGMLVTLISWLAVIASSVLKLRRAS</sequence>
<feature type="transmembrane region" description="Helical" evidence="1">
    <location>
        <begin position="78"/>
        <end position="96"/>
    </location>
</feature>
<reference evidence="2" key="1">
    <citation type="submission" date="2023-04" db="EMBL/GenBank/DDBJ databases">
        <title>Genomic of Limosilactobacillus fermentum MSJK0025.</title>
        <authorList>
            <person name="Yang S."/>
        </authorList>
    </citation>
    <scope>NUCLEOTIDE SEQUENCE</scope>
    <source>
        <strain evidence="2">MSJK0025</strain>
    </source>
</reference>
<keyword evidence="1" id="KW-0472">Membrane</keyword>
<feature type="transmembrane region" description="Helical" evidence="1">
    <location>
        <begin position="184"/>
        <end position="213"/>
    </location>
</feature>
<feature type="transmembrane region" description="Helical" evidence="1">
    <location>
        <begin position="374"/>
        <end position="392"/>
    </location>
</feature>
<keyword evidence="1" id="KW-1133">Transmembrane helix</keyword>
<feature type="transmembrane region" description="Helical" evidence="1">
    <location>
        <begin position="13"/>
        <end position="31"/>
    </location>
</feature>
<evidence type="ECO:0000313" key="3">
    <source>
        <dbReference type="Proteomes" id="UP001218104"/>
    </source>
</evidence>
<feature type="transmembrane region" description="Helical" evidence="1">
    <location>
        <begin position="102"/>
        <end position="121"/>
    </location>
</feature>
<keyword evidence="1" id="KW-0812">Transmembrane</keyword>
<name>A0AAJ6A0I2_LIMFE</name>
<feature type="transmembrane region" description="Helical" evidence="1">
    <location>
        <begin position="279"/>
        <end position="299"/>
    </location>
</feature>